<reference evidence="1" key="1">
    <citation type="submission" date="2024-06" db="EMBL/GenBank/DDBJ databases">
        <title>Biodegradation of dimethachlon by Arthrobacter sp. K5: mechanistic insights and ecological implications.</title>
        <authorList>
            <person name="Hu S."/>
            <person name="Lu P."/>
        </authorList>
    </citation>
    <scope>NUCLEOTIDE SEQUENCE</scope>
    <source>
        <strain evidence="1">K5</strain>
    </source>
</reference>
<dbReference type="AlphaFoldDB" id="A0AAU8EU17"/>
<evidence type="ECO:0000313" key="1">
    <source>
        <dbReference type="EMBL" id="XCH12136.1"/>
    </source>
</evidence>
<dbReference type="RefSeq" id="WP_353712310.1">
    <property type="nucleotide sequence ID" value="NZ_CP159279.1"/>
</dbReference>
<proteinExistence type="predicted"/>
<gene>
    <name evidence="1" type="ORF">ABRP34_03720</name>
</gene>
<dbReference type="EMBL" id="CP159279">
    <property type="protein sequence ID" value="XCH12136.1"/>
    <property type="molecule type" value="Genomic_DNA"/>
</dbReference>
<sequence>MTIALPDLWTDWCSVTGRPAERVDETVLALFSRQAGPSRAVLAALRRMIDPEPTVAPAWPHVHKDDPGSLHRLMKRATILIQDPATHWVFRLRLRRMLFAAVLIAPPGHGGLGLDREGALGLGPIEMQRLRPRIGVAPDPQSCPACAVWSWLDVIGTNNGWSHQSVRALGRRRDQKDDEHRHLLRDASPDWLLCVGMLPAIDRWGYIDPYSSMHPSSLSAVIRAMNALVEGPVPVPAPVPDSEPRTAARAISPQEEERILARADELTARVAKILREYG</sequence>
<name>A0AAU8EU17_9MICC</name>
<accession>A0AAU8EU17</accession>
<organism evidence="1">
    <name type="scientific">Arthrobacter sp. K5</name>
    <dbReference type="NCBI Taxonomy" id="2839623"/>
    <lineage>
        <taxon>Bacteria</taxon>
        <taxon>Bacillati</taxon>
        <taxon>Actinomycetota</taxon>
        <taxon>Actinomycetes</taxon>
        <taxon>Micrococcales</taxon>
        <taxon>Micrococcaceae</taxon>
        <taxon>Arthrobacter</taxon>
    </lineage>
</organism>
<protein>
    <submittedName>
        <fullName evidence="1">Uncharacterized protein</fullName>
    </submittedName>
</protein>